<dbReference type="InterPro" id="IPR049492">
    <property type="entry name" value="BD-FAE-like_dom"/>
</dbReference>
<dbReference type="PANTHER" id="PTHR23024:SF24">
    <property type="entry name" value="ALPHA_BETA HYDROLASE FOLD-3 DOMAIN-CONTAINING PROTEIN"/>
    <property type="match status" value="1"/>
</dbReference>
<dbReference type="PATRIC" id="fig|1423749.3.peg.1104"/>
<comment type="caution">
    <text evidence="2">The sequence shown here is derived from an EMBL/GenBank/DDBJ whole genome shotgun (WGS) entry which is preliminary data.</text>
</comment>
<keyword evidence="3" id="KW-1185">Reference proteome</keyword>
<protein>
    <submittedName>
        <fullName evidence="2">Triacylglycerol lipase</fullName>
    </submittedName>
</protein>
<sequence>MVDEATKQAILDLRVAFKESDDQRDAGLPTEVPGVTRHNDLTYGADPKWHRLDIYLPDAIKGKIPVIINIHGGGWCYGTKETYQFFGLGLAKRGFAFVNPNYRLAPEVQFPGEMDDVNRYLHWVDEHADEYQLDRQNVFLMGDSAGGQMAEQYVTILTNPEYRDLFGYKLTQLKIRAVAFNSAAFFTLDEGMLEGAVTGYFTDEVLNDPKLHNMIDTEKYITKNFLPSFMTTANEDFIRDQTMKFDGFLRAKGLSHVTKSYGDEEHPEGHVFICNQKDVLAQQAMDEEVAFFKQYLV</sequence>
<name>A0A0R1VI90_9LACO</name>
<gene>
    <name evidence="2" type="ORF">FC60_GL001081</name>
</gene>
<dbReference type="EMBL" id="AZFN01000003">
    <property type="protein sequence ID" value="KRM03300.1"/>
    <property type="molecule type" value="Genomic_DNA"/>
</dbReference>
<feature type="domain" description="BD-FAE-like" evidence="1">
    <location>
        <begin position="52"/>
        <end position="236"/>
    </location>
</feature>
<evidence type="ECO:0000259" key="1">
    <source>
        <dbReference type="Pfam" id="PF20434"/>
    </source>
</evidence>
<dbReference type="PANTHER" id="PTHR23024">
    <property type="entry name" value="ARYLACETAMIDE DEACETYLASE"/>
    <property type="match status" value="1"/>
</dbReference>
<evidence type="ECO:0000313" key="2">
    <source>
        <dbReference type="EMBL" id="KRM03300.1"/>
    </source>
</evidence>
<proteinExistence type="predicted"/>
<accession>A0A0R1VI90</accession>
<dbReference type="Gene3D" id="3.40.50.1820">
    <property type="entry name" value="alpha/beta hydrolase"/>
    <property type="match status" value="1"/>
</dbReference>
<dbReference type="AlphaFoldDB" id="A0A0R1VI90"/>
<reference evidence="2 3" key="1">
    <citation type="journal article" date="2015" name="Genome Announc.">
        <title>Expanding the biotechnology potential of lactobacilli through comparative genomics of 213 strains and associated genera.</title>
        <authorList>
            <person name="Sun Z."/>
            <person name="Harris H.M."/>
            <person name="McCann A."/>
            <person name="Guo C."/>
            <person name="Argimon S."/>
            <person name="Zhang W."/>
            <person name="Yang X."/>
            <person name="Jeffery I.B."/>
            <person name="Cooney J.C."/>
            <person name="Kagawa T.F."/>
            <person name="Liu W."/>
            <person name="Song Y."/>
            <person name="Salvetti E."/>
            <person name="Wrobel A."/>
            <person name="Rasinkangas P."/>
            <person name="Parkhill J."/>
            <person name="Rea M.C."/>
            <person name="O'Sullivan O."/>
            <person name="Ritari J."/>
            <person name="Douillard F.P."/>
            <person name="Paul Ross R."/>
            <person name="Yang R."/>
            <person name="Briner A.E."/>
            <person name="Felis G.E."/>
            <person name="de Vos W.M."/>
            <person name="Barrangou R."/>
            <person name="Klaenhammer T.R."/>
            <person name="Caufield P.W."/>
            <person name="Cui Y."/>
            <person name="Zhang H."/>
            <person name="O'Toole P.W."/>
        </authorList>
    </citation>
    <scope>NUCLEOTIDE SEQUENCE [LARGE SCALE GENOMIC DNA]</scope>
    <source>
        <strain evidence="2 3">DSM 16045</strain>
    </source>
</reference>
<dbReference type="InterPro" id="IPR050466">
    <property type="entry name" value="Carboxylest/Gibb_receptor"/>
</dbReference>
<dbReference type="Proteomes" id="UP000051739">
    <property type="component" value="Unassembled WGS sequence"/>
</dbReference>
<dbReference type="RefSeq" id="WP_056936697.1">
    <property type="nucleotide sequence ID" value="NZ_AZFN01000003.1"/>
</dbReference>
<dbReference type="InterPro" id="IPR029058">
    <property type="entry name" value="AB_hydrolase_fold"/>
</dbReference>
<dbReference type="SUPFAM" id="SSF53474">
    <property type="entry name" value="alpha/beta-Hydrolases"/>
    <property type="match status" value="1"/>
</dbReference>
<evidence type="ECO:0000313" key="3">
    <source>
        <dbReference type="Proteomes" id="UP000051739"/>
    </source>
</evidence>
<dbReference type="Pfam" id="PF20434">
    <property type="entry name" value="BD-FAE"/>
    <property type="match status" value="1"/>
</dbReference>
<organism evidence="2 3">
    <name type="scientific">Limosilactobacillus gastricus DSM 16045</name>
    <dbReference type="NCBI Taxonomy" id="1423749"/>
    <lineage>
        <taxon>Bacteria</taxon>
        <taxon>Bacillati</taxon>
        <taxon>Bacillota</taxon>
        <taxon>Bacilli</taxon>
        <taxon>Lactobacillales</taxon>
        <taxon>Lactobacillaceae</taxon>
        <taxon>Limosilactobacillus</taxon>
    </lineage>
</organism>